<dbReference type="RefSeq" id="WP_153511308.1">
    <property type="nucleotide sequence ID" value="NZ_CP045652.1"/>
</dbReference>
<proteinExistence type="predicted"/>
<organism evidence="2 3">
    <name type="scientific">Sphingobacterium zhuxiongii</name>
    <dbReference type="NCBI Taxonomy" id="2662364"/>
    <lineage>
        <taxon>Bacteria</taxon>
        <taxon>Pseudomonadati</taxon>
        <taxon>Bacteroidota</taxon>
        <taxon>Sphingobacteriia</taxon>
        <taxon>Sphingobacteriales</taxon>
        <taxon>Sphingobacteriaceae</taxon>
        <taxon>Sphingobacterium</taxon>
    </lineage>
</organism>
<evidence type="ECO:0000313" key="2">
    <source>
        <dbReference type="EMBL" id="QGA26443.1"/>
    </source>
</evidence>
<evidence type="ECO:0008006" key="4">
    <source>
        <dbReference type="Google" id="ProtNLM"/>
    </source>
</evidence>
<evidence type="ECO:0000313" key="3">
    <source>
        <dbReference type="Proteomes" id="UP000326921"/>
    </source>
</evidence>
<keyword evidence="1" id="KW-0732">Signal</keyword>
<sequence>MKCINYFLLLITLVFVLACKKDQTDEISVILPEKITFLGTESHFTYTNKTFLSEVNRIRTGESNSFYRLKFIYNSDNKLTEVQQSDLSTTITTSSFHFTYHGNNKIEVTMSSGQSSDKRILILNNSSQLIQLQDINGKILKNYTYDNNSNLLSIESVDKSETTKRLTTRIRKEFFRILPLPVGHLHI</sequence>
<dbReference type="EMBL" id="CP045652">
    <property type="protein sequence ID" value="QGA26443.1"/>
    <property type="molecule type" value="Genomic_DNA"/>
</dbReference>
<name>A0A5Q0QA66_9SPHI</name>
<reference evidence="2 3" key="1">
    <citation type="submission" date="2019-10" db="EMBL/GenBank/DDBJ databases">
        <authorList>
            <person name="Dong K."/>
        </authorList>
    </citation>
    <scope>NUCLEOTIDE SEQUENCE [LARGE SCALE GENOMIC DNA]</scope>
    <source>
        <strain evidence="3">dk4302</strain>
    </source>
</reference>
<feature type="signal peptide" evidence="1">
    <location>
        <begin position="1"/>
        <end position="18"/>
    </location>
</feature>
<dbReference type="Proteomes" id="UP000326921">
    <property type="component" value="Chromosome"/>
</dbReference>
<protein>
    <recommendedName>
        <fullName evidence="4">DUF4595 domain-containing protein</fullName>
    </recommendedName>
</protein>
<accession>A0A5Q0QA66</accession>
<evidence type="ECO:0000256" key="1">
    <source>
        <dbReference type="SAM" id="SignalP"/>
    </source>
</evidence>
<dbReference type="KEGG" id="sphe:GFH32_08930"/>
<gene>
    <name evidence="2" type="ORF">GFH32_08930</name>
</gene>
<dbReference type="AlphaFoldDB" id="A0A5Q0QA66"/>
<dbReference type="Gene3D" id="2.180.10.10">
    <property type="entry name" value="RHS repeat-associated core"/>
    <property type="match status" value="1"/>
</dbReference>
<keyword evidence="3" id="KW-1185">Reference proteome</keyword>
<dbReference type="PROSITE" id="PS51257">
    <property type="entry name" value="PROKAR_LIPOPROTEIN"/>
    <property type="match status" value="1"/>
</dbReference>
<feature type="chain" id="PRO_5024901842" description="DUF4595 domain-containing protein" evidence="1">
    <location>
        <begin position="19"/>
        <end position="187"/>
    </location>
</feature>